<protein>
    <recommendedName>
        <fullName evidence="3">DUF4817 domain-containing protein</fullName>
    </recommendedName>
</protein>
<keyword evidence="2" id="KW-1185">Reference proteome</keyword>
<dbReference type="Proteomes" id="UP000499080">
    <property type="component" value="Unassembled WGS sequence"/>
</dbReference>
<reference evidence="1 2" key="1">
    <citation type="journal article" date="2019" name="Sci. Rep.">
        <title>Orb-weaving spider Araneus ventricosus genome elucidates the spidroin gene catalogue.</title>
        <authorList>
            <person name="Kono N."/>
            <person name="Nakamura H."/>
            <person name="Ohtoshi R."/>
            <person name="Moran D.A.P."/>
            <person name="Shinohara A."/>
            <person name="Yoshida Y."/>
            <person name="Fujiwara M."/>
            <person name="Mori M."/>
            <person name="Tomita M."/>
            <person name="Arakawa K."/>
        </authorList>
    </citation>
    <scope>NUCLEOTIDE SEQUENCE [LARGE SCALE GENOMIC DNA]</scope>
</reference>
<sequence length="185" mass="21334">MGSRGPRGGSCLPNPPCTQSNWCNNLGYRYRGCRRRYVMYRERFPEGPFRTNETILNVVKLLRKTGHVTIQSLSGRPCKVGRQVQLGDVLAFALAHPQSSTRGMSEKCGLSRSRISKLLNEEAAHLYRLRPEQAPVAGYAARRHDVRKFIMNQLELQPTFLKDIIWTDEACFSRNEMYKRQNTHY</sequence>
<organism evidence="1 2">
    <name type="scientific">Araneus ventricosus</name>
    <name type="common">Orbweaver spider</name>
    <name type="synonym">Epeira ventricosa</name>
    <dbReference type="NCBI Taxonomy" id="182803"/>
    <lineage>
        <taxon>Eukaryota</taxon>
        <taxon>Metazoa</taxon>
        <taxon>Ecdysozoa</taxon>
        <taxon>Arthropoda</taxon>
        <taxon>Chelicerata</taxon>
        <taxon>Arachnida</taxon>
        <taxon>Araneae</taxon>
        <taxon>Araneomorphae</taxon>
        <taxon>Entelegynae</taxon>
        <taxon>Araneoidea</taxon>
        <taxon>Araneidae</taxon>
        <taxon>Araneus</taxon>
    </lineage>
</organism>
<gene>
    <name evidence="1" type="ORF">AVEN_33282_1</name>
</gene>
<comment type="caution">
    <text evidence="1">The sequence shown here is derived from an EMBL/GenBank/DDBJ whole genome shotgun (WGS) entry which is preliminary data.</text>
</comment>
<evidence type="ECO:0008006" key="3">
    <source>
        <dbReference type="Google" id="ProtNLM"/>
    </source>
</evidence>
<evidence type="ECO:0000313" key="1">
    <source>
        <dbReference type="EMBL" id="GBN49803.1"/>
    </source>
</evidence>
<dbReference type="AlphaFoldDB" id="A0A4Y2PFN9"/>
<dbReference type="EMBL" id="BGPR01011137">
    <property type="protein sequence ID" value="GBN49803.1"/>
    <property type="molecule type" value="Genomic_DNA"/>
</dbReference>
<dbReference type="PANTHER" id="PTHR47326">
    <property type="entry name" value="TRANSPOSABLE ELEMENT TC3 TRANSPOSASE-LIKE PROTEIN"/>
    <property type="match status" value="1"/>
</dbReference>
<dbReference type="PANTHER" id="PTHR47326:SF1">
    <property type="entry name" value="HTH PSQ-TYPE DOMAIN-CONTAINING PROTEIN"/>
    <property type="match status" value="1"/>
</dbReference>
<proteinExistence type="predicted"/>
<name>A0A4Y2PFN9_ARAVE</name>
<accession>A0A4Y2PFN9</accession>
<evidence type="ECO:0000313" key="2">
    <source>
        <dbReference type="Proteomes" id="UP000499080"/>
    </source>
</evidence>